<feature type="binding site" evidence="9">
    <location>
        <begin position="13"/>
        <end position="18"/>
    </location>
    <ligand>
        <name>ATP</name>
        <dbReference type="ChEBI" id="CHEBI:30616"/>
    </ligand>
</feature>
<dbReference type="InterPro" id="IPR027417">
    <property type="entry name" value="P-loop_NTPase"/>
</dbReference>
<comment type="caution">
    <text evidence="10">The sequence shown here is derived from an EMBL/GenBank/DDBJ whole genome shotgun (WGS) entry which is preliminary data.</text>
</comment>
<dbReference type="PIRSF" id="PIRSF006755">
    <property type="entry name" value="DTB_synth"/>
    <property type="match status" value="1"/>
</dbReference>
<evidence type="ECO:0000256" key="9">
    <source>
        <dbReference type="HAMAP-Rule" id="MF_00336"/>
    </source>
</evidence>
<comment type="subunit">
    <text evidence="9">Homodimer.</text>
</comment>
<comment type="catalytic activity">
    <reaction evidence="8">
        <text>(7R,8S)-8-amino-7-(carboxyamino)nonanoate + ATP = (4R,5S)-dethiobiotin + ADP + phosphate + H(+)</text>
        <dbReference type="Rhea" id="RHEA:63684"/>
        <dbReference type="ChEBI" id="CHEBI:15378"/>
        <dbReference type="ChEBI" id="CHEBI:30616"/>
        <dbReference type="ChEBI" id="CHEBI:43474"/>
        <dbReference type="ChEBI" id="CHEBI:149470"/>
        <dbReference type="ChEBI" id="CHEBI:149473"/>
        <dbReference type="ChEBI" id="CHEBI:456216"/>
    </reaction>
</comment>
<comment type="cofactor">
    <cofactor evidence="9">
        <name>Mg(2+)</name>
        <dbReference type="ChEBI" id="CHEBI:18420"/>
    </cofactor>
</comment>
<dbReference type="RefSeq" id="WP_424606169.1">
    <property type="nucleotide sequence ID" value="NZ_JBNAVA010000012.1"/>
</dbReference>
<evidence type="ECO:0000256" key="8">
    <source>
        <dbReference type="ARBA" id="ARBA00047386"/>
    </source>
</evidence>
<feature type="binding site" evidence="9">
    <location>
        <position position="42"/>
    </location>
    <ligand>
        <name>substrate</name>
    </ligand>
</feature>
<dbReference type="CDD" id="cd03109">
    <property type="entry name" value="DTBS"/>
    <property type="match status" value="1"/>
</dbReference>
<dbReference type="AlphaFoldDB" id="A0A2J6WJQ2"/>
<comment type="catalytic activity">
    <reaction evidence="9">
        <text>(7R,8S)-7,8-diammoniononanoate + CO2 + ATP = (4R,5S)-dethiobiotin + ADP + phosphate + 3 H(+)</text>
        <dbReference type="Rhea" id="RHEA:15805"/>
        <dbReference type="ChEBI" id="CHEBI:15378"/>
        <dbReference type="ChEBI" id="CHEBI:16526"/>
        <dbReference type="ChEBI" id="CHEBI:30616"/>
        <dbReference type="ChEBI" id="CHEBI:43474"/>
        <dbReference type="ChEBI" id="CHEBI:149469"/>
        <dbReference type="ChEBI" id="CHEBI:149473"/>
        <dbReference type="ChEBI" id="CHEBI:456216"/>
        <dbReference type="EC" id="6.3.3.3"/>
    </reaction>
</comment>
<feature type="binding site" evidence="9">
    <location>
        <begin position="115"/>
        <end position="118"/>
    </location>
    <ligand>
        <name>ATP</name>
        <dbReference type="ChEBI" id="CHEBI:30616"/>
    </ligand>
</feature>
<dbReference type="GO" id="GO:0005829">
    <property type="term" value="C:cytosol"/>
    <property type="evidence" value="ECO:0007669"/>
    <property type="project" value="TreeGrafter"/>
</dbReference>
<keyword evidence="4 9" id="KW-0547">Nucleotide-binding</keyword>
<keyword evidence="5 9" id="KW-0093">Biotin biosynthesis</keyword>
<dbReference type="GO" id="GO:0004141">
    <property type="term" value="F:dethiobiotin synthase activity"/>
    <property type="evidence" value="ECO:0007669"/>
    <property type="project" value="UniProtKB-UniRule"/>
</dbReference>
<evidence type="ECO:0000313" key="10">
    <source>
        <dbReference type="EMBL" id="PMP70595.1"/>
    </source>
</evidence>
<dbReference type="PANTHER" id="PTHR43210:SF2">
    <property type="entry name" value="ATP-DEPENDENT DETHIOBIOTIN SYNTHETASE BIOD 2"/>
    <property type="match status" value="1"/>
</dbReference>
<keyword evidence="7 9" id="KW-0460">Magnesium</keyword>
<gene>
    <name evidence="9" type="primary">bioD</name>
    <name evidence="10" type="ORF">C0187_05470</name>
</gene>
<dbReference type="Pfam" id="PF13500">
    <property type="entry name" value="AAA_26"/>
    <property type="match status" value="1"/>
</dbReference>
<accession>A0A2J6WJQ2</accession>
<comment type="pathway">
    <text evidence="9">Cofactor biosynthesis; biotin biosynthesis; biotin from 7,8-diaminononanoate: step 1/2.</text>
</comment>
<name>A0A2J6WJQ2_9BACT</name>
<dbReference type="InterPro" id="IPR004472">
    <property type="entry name" value="DTB_synth_BioD"/>
</dbReference>
<keyword evidence="6 9" id="KW-0067">ATP-binding</keyword>
<evidence type="ECO:0000313" key="11">
    <source>
        <dbReference type="Proteomes" id="UP000242881"/>
    </source>
</evidence>
<comment type="caution">
    <text evidence="9">Lacks conserved residue(s) required for the propagation of feature annotation.</text>
</comment>
<comment type="similarity">
    <text evidence="9">Belongs to the dethiobiotin synthetase family.</text>
</comment>
<feature type="binding site" evidence="9">
    <location>
        <position position="115"/>
    </location>
    <ligand>
        <name>Mg(2+)</name>
        <dbReference type="ChEBI" id="CHEBI:18420"/>
    </ligand>
</feature>
<keyword evidence="1 9" id="KW-0963">Cytoplasm</keyword>
<proteinExistence type="inferred from homology"/>
<evidence type="ECO:0000256" key="6">
    <source>
        <dbReference type="ARBA" id="ARBA00022840"/>
    </source>
</evidence>
<evidence type="ECO:0000256" key="7">
    <source>
        <dbReference type="ARBA" id="ARBA00022842"/>
    </source>
</evidence>
<organism evidence="10 11">
    <name type="scientific">Calditerrivibrio nitroreducens</name>
    <dbReference type="NCBI Taxonomy" id="477976"/>
    <lineage>
        <taxon>Bacteria</taxon>
        <taxon>Pseudomonadati</taxon>
        <taxon>Deferribacterota</taxon>
        <taxon>Deferribacteres</taxon>
        <taxon>Deferribacterales</taxon>
        <taxon>Calditerrivibrionaceae</taxon>
    </lineage>
</organism>
<feature type="binding site" evidence="9">
    <location>
        <position position="17"/>
    </location>
    <ligand>
        <name>Mg(2+)</name>
        <dbReference type="ChEBI" id="CHEBI:18420"/>
    </ligand>
</feature>
<reference evidence="10 11" key="1">
    <citation type="submission" date="2018-01" db="EMBL/GenBank/DDBJ databases">
        <title>Metagenomic assembled genomes from two thermal pools in the Uzon Caldera, Kamchatka, Russia.</title>
        <authorList>
            <person name="Wilkins L."/>
            <person name="Ettinger C."/>
        </authorList>
    </citation>
    <scope>NUCLEOTIDE SEQUENCE [LARGE SCALE GENOMIC DNA]</scope>
    <source>
        <strain evidence="10">ZAV-05</strain>
    </source>
</reference>
<dbReference type="GO" id="GO:0009102">
    <property type="term" value="P:biotin biosynthetic process"/>
    <property type="evidence" value="ECO:0007669"/>
    <property type="project" value="UniProtKB-UniRule"/>
</dbReference>
<evidence type="ECO:0000256" key="4">
    <source>
        <dbReference type="ARBA" id="ARBA00022741"/>
    </source>
</evidence>
<dbReference type="UniPathway" id="UPA00078">
    <property type="reaction ID" value="UER00161"/>
</dbReference>
<dbReference type="SUPFAM" id="SSF52540">
    <property type="entry name" value="P-loop containing nucleoside triphosphate hydrolases"/>
    <property type="match status" value="1"/>
</dbReference>
<dbReference type="HAMAP" id="MF_00336">
    <property type="entry name" value="BioD"/>
    <property type="match status" value="1"/>
</dbReference>
<comment type="function">
    <text evidence="9">Catalyzes a mechanistically unusual reaction, the ATP-dependent insertion of CO2 between the N7 and N8 nitrogen atoms of 7,8-diaminopelargonic acid (DAPA, also called 7,8-diammoniononanoate) to form a ureido ring.</text>
</comment>
<evidence type="ECO:0000256" key="1">
    <source>
        <dbReference type="ARBA" id="ARBA00022490"/>
    </source>
</evidence>
<protein>
    <recommendedName>
        <fullName evidence="9">ATP-dependent dethiobiotin synthetase BioD</fullName>
        <ecNumber evidence="9">6.3.3.3</ecNumber>
    </recommendedName>
    <alternativeName>
        <fullName evidence="9">DTB synthetase</fullName>
        <shortName evidence="9">DTBS</shortName>
    </alternativeName>
    <alternativeName>
        <fullName evidence="9">Dethiobiotin synthase</fullName>
    </alternativeName>
</protein>
<feature type="binding site" evidence="9">
    <location>
        <position position="50"/>
    </location>
    <ligand>
        <name>Mg(2+)</name>
        <dbReference type="ChEBI" id="CHEBI:18420"/>
    </ligand>
</feature>
<keyword evidence="3 9" id="KW-0479">Metal-binding</keyword>
<dbReference type="PANTHER" id="PTHR43210">
    <property type="entry name" value="DETHIOBIOTIN SYNTHETASE"/>
    <property type="match status" value="1"/>
</dbReference>
<dbReference type="Proteomes" id="UP000242881">
    <property type="component" value="Unassembled WGS sequence"/>
</dbReference>
<dbReference type="NCBIfam" id="TIGR00347">
    <property type="entry name" value="bioD"/>
    <property type="match status" value="1"/>
</dbReference>
<keyword evidence="2 9" id="KW-0436">Ligase</keyword>
<comment type="subcellular location">
    <subcellularLocation>
        <location evidence="9">Cytoplasm</location>
    </subcellularLocation>
</comment>
<sequence>MSKLIFITGIDTGVGKTYATGLIAKGLINMGFKTITMKPIQTGCDNFSEDIIEHRKLSGSELTPYDLDKITSPYIFKYPASPHLSAKLENKKIDINVIVKNIELLQNNFDYILIEGAGGLMVPINDSFLMIDLIKKINADTILVSTPKLGSINHTLLSIEALTSRNIKIIAILYNLFYNLDQTITDNTLDTIKQFHRGIPIFKFFKEIEDPFFSVISNNKKVTI</sequence>
<evidence type="ECO:0000256" key="3">
    <source>
        <dbReference type="ARBA" id="ARBA00022723"/>
    </source>
</evidence>
<dbReference type="EMBL" id="PNIN01000051">
    <property type="protein sequence ID" value="PMP70595.1"/>
    <property type="molecule type" value="Genomic_DNA"/>
</dbReference>
<dbReference type="GO" id="GO:0005524">
    <property type="term" value="F:ATP binding"/>
    <property type="evidence" value="ECO:0007669"/>
    <property type="project" value="UniProtKB-UniRule"/>
</dbReference>
<dbReference type="EC" id="6.3.3.3" evidence="9"/>
<dbReference type="GO" id="GO:0000287">
    <property type="term" value="F:magnesium ion binding"/>
    <property type="evidence" value="ECO:0007669"/>
    <property type="project" value="UniProtKB-UniRule"/>
</dbReference>
<dbReference type="Gene3D" id="3.40.50.300">
    <property type="entry name" value="P-loop containing nucleotide triphosphate hydrolases"/>
    <property type="match status" value="1"/>
</dbReference>
<evidence type="ECO:0000256" key="5">
    <source>
        <dbReference type="ARBA" id="ARBA00022756"/>
    </source>
</evidence>
<evidence type="ECO:0000256" key="2">
    <source>
        <dbReference type="ARBA" id="ARBA00022598"/>
    </source>
</evidence>
<feature type="binding site" evidence="9">
    <location>
        <position position="50"/>
    </location>
    <ligand>
        <name>ATP</name>
        <dbReference type="ChEBI" id="CHEBI:30616"/>
    </ligand>
</feature>
<feature type="active site" evidence="9">
    <location>
        <position position="38"/>
    </location>
</feature>